<dbReference type="InterPro" id="IPR007396">
    <property type="entry name" value="TR_PAI2-type"/>
</dbReference>
<dbReference type="AlphaFoldDB" id="A0A544YUA6"/>
<evidence type="ECO:0000313" key="2">
    <source>
        <dbReference type="EMBL" id="TQS20361.1"/>
    </source>
</evidence>
<reference evidence="2 3" key="1">
    <citation type="submission" date="2019-07" db="EMBL/GenBank/DDBJ databases">
        <title>Microbispora hainanensis DSM 45428.</title>
        <authorList>
            <person name="Thawai C."/>
        </authorList>
    </citation>
    <scope>NUCLEOTIDE SEQUENCE [LARGE SCALE GENOMIC DNA]</scope>
    <source>
        <strain evidence="2 3">DSM 45428</strain>
    </source>
</reference>
<protein>
    <submittedName>
        <fullName evidence="2">FMN-binding negative transcriptional regulator</fullName>
    </submittedName>
</protein>
<dbReference type="PANTHER" id="PTHR35802">
    <property type="entry name" value="PROTEASE SYNTHASE AND SPORULATION PROTEIN PAI 2"/>
    <property type="match status" value="1"/>
</dbReference>
<dbReference type="EMBL" id="VIRM01000017">
    <property type="protein sequence ID" value="TQS20361.1"/>
    <property type="molecule type" value="Genomic_DNA"/>
</dbReference>
<feature type="compositionally biased region" description="Basic and acidic residues" evidence="1">
    <location>
        <begin position="185"/>
        <end position="199"/>
    </location>
</feature>
<sequence length="208" mass="22962">MLIHPWDAGTDEEALAFVRANEFGHLIASGRDRDVPVVVPTQFLLTDASTILLHLARPNPVWPAIEENPAVVMAVAGDWAYVEGAWKALPDAGEDPRLGVPTTYYAAVQLVCHAEIVDDPDGKLGILRAQLAHLDHDLADPAEHHRRLPGIRGLRLAVQKVNGKFKFGGNVDEAHRRYVAERLAERSGPGDRAARDHLLRRLGREHRS</sequence>
<dbReference type="Proteomes" id="UP000316541">
    <property type="component" value="Unassembled WGS sequence"/>
</dbReference>
<dbReference type="Pfam" id="PF04299">
    <property type="entry name" value="FMN_bind_2"/>
    <property type="match status" value="1"/>
</dbReference>
<organism evidence="2 3">
    <name type="scientific">Microbispora hainanensis</name>
    <dbReference type="NCBI Taxonomy" id="568844"/>
    <lineage>
        <taxon>Bacteria</taxon>
        <taxon>Bacillati</taxon>
        <taxon>Actinomycetota</taxon>
        <taxon>Actinomycetes</taxon>
        <taxon>Streptosporangiales</taxon>
        <taxon>Streptosporangiaceae</taxon>
        <taxon>Microbispora</taxon>
    </lineage>
</organism>
<feature type="region of interest" description="Disordered" evidence="1">
    <location>
        <begin position="185"/>
        <end position="208"/>
    </location>
</feature>
<gene>
    <name evidence="2" type="ORF">FLX08_15920</name>
</gene>
<proteinExistence type="predicted"/>
<dbReference type="RefSeq" id="WP_142619629.1">
    <property type="nucleotide sequence ID" value="NZ_VIRM01000017.1"/>
</dbReference>
<dbReference type="PANTHER" id="PTHR35802:SF1">
    <property type="entry name" value="PROTEASE SYNTHASE AND SPORULATION PROTEIN PAI 2"/>
    <property type="match status" value="1"/>
</dbReference>
<evidence type="ECO:0000256" key="1">
    <source>
        <dbReference type="SAM" id="MobiDB-lite"/>
    </source>
</evidence>
<accession>A0A544YUA6</accession>
<comment type="caution">
    <text evidence="2">The sequence shown here is derived from an EMBL/GenBank/DDBJ whole genome shotgun (WGS) entry which is preliminary data.</text>
</comment>
<dbReference type="InterPro" id="IPR012349">
    <property type="entry name" value="Split_barrel_FMN-bd"/>
</dbReference>
<name>A0A544YUA6_9ACTN</name>
<evidence type="ECO:0000313" key="3">
    <source>
        <dbReference type="Proteomes" id="UP000316541"/>
    </source>
</evidence>
<dbReference type="SUPFAM" id="SSF50475">
    <property type="entry name" value="FMN-binding split barrel"/>
    <property type="match status" value="1"/>
</dbReference>
<dbReference type="Gene3D" id="2.30.110.10">
    <property type="entry name" value="Electron Transport, Fmn-binding Protein, Chain A"/>
    <property type="match status" value="1"/>
</dbReference>